<dbReference type="InterPro" id="IPR021765">
    <property type="entry name" value="UstYa-like"/>
</dbReference>
<dbReference type="GO" id="GO:0043386">
    <property type="term" value="P:mycotoxin biosynthetic process"/>
    <property type="evidence" value="ECO:0007669"/>
    <property type="project" value="InterPro"/>
</dbReference>
<evidence type="ECO:0000256" key="2">
    <source>
        <dbReference type="ARBA" id="ARBA00023002"/>
    </source>
</evidence>
<feature type="region of interest" description="Disordered" evidence="4">
    <location>
        <begin position="1"/>
        <end position="24"/>
    </location>
</feature>
<evidence type="ECO:0000313" key="6">
    <source>
        <dbReference type="EMBL" id="CZT03577.1"/>
    </source>
</evidence>
<reference evidence="7" key="1">
    <citation type="submission" date="2016-03" db="EMBL/GenBank/DDBJ databases">
        <authorList>
            <person name="Guldener U."/>
        </authorList>
    </citation>
    <scope>NUCLEOTIDE SEQUENCE [LARGE SCALE GENOMIC DNA]</scope>
    <source>
        <strain evidence="7">04CH-RAC-A.6.1</strain>
    </source>
</reference>
<gene>
    <name evidence="6" type="ORF">RAG0_10298</name>
</gene>
<keyword evidence="5" id="KW-1133">Transmembrane helix</keyword>
<proteinExistence type="inferred from homology"/>
<keyword evidence="2" id="KW-0560">Oxidoreductase</keyword>
<comment type="similarity">
    <text evidence="3">Belongs to the ustYa family.</text>
</comment>
<dbReference type="PANTHER" id="PTHR33365:SF11">
    <property type="entry name" value="TAT PATHWAY SIGNAL SEQUENCE"/>
    <property type="match status" value="1"/>
</dbReference>
<evidence type="ECO:0000256" key="5">
    <source>
        <dbReference type="SAM" id="Phobius"/>
    </source>
</evidence>
<dbReference type="Pfam" id="PF11807">
    <property type="entry name" value="UstYa"/>
    <property type="match status" value="1"/>
</dbReference>
<accession>A0A1E1KZ91</accession>
<feature type="transmembrane region" description="Helical" evidence="5">
    <location>
        <begin position="35"/>
        <end position="56"/>
    </location>
</feature>
<name>A0A1E1KZ91_9HELO</name>
<dbReference type="OrthoDB" id="3687641at2759"/>
<dbReference type="PANTHER" id="PTHR33365">
    <property type="entry name" value="YALI0B05434P"/>
    <property type="match status" value="1"/>
</dbReference>
<dbReference type="AlphaFoldDB" id="A0A1E1KZ91"/>
<dbReference type="GO" id="GO:0016491">
    <property type="term" value="F:oxidoreductase activity"/>
    <property type="evidence" value="ECO:0007669"/>
    <property type="project" value="UniProtKB-KW"/>
</dbReference>
<organism evidence="6 7">
    <name type="scientific">Rhynchosporium agropyri</name>
    <dbReference type="NCBI Taxonomy" id="914238"/>
    <lineage>
        <taxon>Eukaryota</taxon>
        <taxon>Fungi</taxon>
        <taxon>Dikarya</taxon>
        <taxon>Ascomycota</taxon>
        <taxon>Pezizomycotina</taxon>
        <taxon>Leotiomycetes</taxon>
        <taxon>Helotiales</taxon>
        <taxon>Ploettnerulaceae</taxon>
        <taxon>Rhynchosporium</taxon>
    </lineage>
</organism>
<dbReference type="Proteomes" id="UP000178912">
    <property type="component" value="Unassembled WGS sequence"/>
</dbReference>
<dbReference type="EMBL" id="FJUX01000063">
    <property type="protein sequence ID" value="CZT03577.1"/>
    <property type="molecule type" value="Genomic_DNA"/>
</dbReference>
<evidence type="ECO:0000256" key="4">
    <source>
        <dbReference type="SAM" id="MobiDB-lite"/>
    </source>
</evidence>
<feature type="compositionally biased region" description="Basic and acidic residues" evidence="4">
    <location>
        <begin position="1"/>
        <end position="13"/>
    </location>
</feature>
<evidence type="ECO:0008006" key="8">
    <source>
        <dbReference type="Google" id="ProtNLM"/>
    </source>
</evidence>
<comment type="pathway">
    <text evidence="1">Mycotoxin biosynthesis.</text>
</comment>
<evidence type="ECO:0000256" key="1">
    <source>
        <dbReference type="ARBA" id="ARBA00004685"/>
    </source>
</evidence>
<keyword evidence="7" id="KW-1185">Reference proteome</keyword>
<protein>
    <recommendedName>
        <fullName evidence="8">Oxidase ustYa</fullName>
    </recommendedName>
</protein>
<keyword evidence="5" id="KW-0812">Transmembrane</keyword>
<evidence type="ECO:0000256" key="3">
    <source>
        <dbReference type="ARBA" id="ARBA00035112"/>
    </source>
</evidence>
<sequence length="239" mass="27199">MSEMKEKYSRLGDEDLEEEMSYQPAESSRVSRVGMLYLGSAIIFLILLGTSALTLLPKWRPMRNGRWDPQSMLPTIPTVSLAFHMTKKYGTYDEEGNRAWDELVPVKHGLFALADPYRYDLQPGHEDKNDENVAWFGVAVFHQLHCLRALRDTVRQLKTGQPARDWGGPDHLEHCLDYIRQGLMCSADTTIEWPVFVKNESGKDGPITGEGIEHQCRDWNAVRAFGMRSGELIDSLGKQ</sequence>
<keyword evidence="5" id="KW-0472">Membrane</keyword>
<evidence type="ECO:0000313" key="7">
    <source>
        <dbReference type="Proteomes" id="UP000178912"/>
    </source>
</evidence>